<dbReference type="InterPro" id="IPR046457">
    <property type="entry name" value="PMI_typeI_cat"/>
</dbReference>
<keyword evidence="4 8" id="KW-0479">Metal-binding</keyword>
<dbReference type="Pfam" id="PF20511">
    <property type="entry name" value="PMI_typeI_cat"/>
    <property type="match status" value="1"/>
</dbReference>
<dbReference type="GO" id="GO:0004476">
    <property type="term" value="F:mannose-6-phosphate isomerase activity"/>
    <property type="evidence" value="ECO:0007669"/>
    <property type="project" value="UniProtKB-EC"/>
</dbReference>
<feature type="binding site" evidence="8">
    <location>
        <position position="104"/>
    </location>
    <ligand>
        <name>Zn(2+)</name>
        <dbReference type="ChEBI" id="CHEBI:29105"/>
    </ligand>
</feature>
<dbReference type="Proteomes" id="UP000186132">
    <property type="component" value="Unassembled WGS sequence"/>
</dbReference>
<evidence type="ECO:0000313" key="10">
    <source>
        <dbReference type="EMBL" id="SHH49043.1"/>
    </source>
</evidence>
<name>A0A1M5TFB5_9ACTN</name>
<reference evidence="10 11" key="1">
    <citation type="submission" date="2016-11" db="EMBL/GenBank/DDBJ databases">
        <authorList>
            <person name="Jaros S."/>
            <person name="Januszkiewicz K."/>
            <person name="Wedrychowicz H."/>
        </authorList>
    </citation>
    <scope>NUCLEOTIDE SEQUENCE [LARGE SCALE GENOMIC DNA]</scope>
    <source>
        <strain evidence="10 11">DSM 45627</strain>
    </source>
</reference>
<accession>A0A1M5TFB5</accession>
<evidence type="ECO:0000256" key="8">
    <source>
        <dbReference type="PIRSR" id="PIRSR001480-2"/>
    </source>
</evidence>
<evidence type="ECO:0000256" key="4">
    <source>
        <dbReference type="ARBA" id="ARBA00022723"/>
    </source>
</evidence>
<keyword evidence="11" id="KW-1185">Reference proteome</keyword>
<comment type="similarity">
    <text evidence="2">Belongs to the mannose-6-phosphate isomerase type 1 family.</text>
</comment>
<feature type="domain" description="Phosphomannose isomerase type I catalytic" evidence="9">
    <location>
        <begin position="14"/>
        <end position="157"/>
    </location>
</feature>
<evidence type="ECO:0000313" key="11">
    <source>
        <dbReference type="Proteomes" id="UP000186132"/>
    </source>
</evidence>
<organism evidence="10 11">
    <name type="scientific">Jatrophihabitans endophyticus</name>
    <dbReference type="NCBI Taxonomy" id="1206085"/>
    <lineage>
        <taxon>Bacteria</taxon>
        <taxon>Bacillati</taxon>
        <taxon>Actinomycetota</taxon>
        <taxon>Actinomycetes</taxon>
        <taxon>Jatrophihabitantales</taxon>
        <taxon>Jatrophihabitantaceae</taxon>
        <taxon>Jatrophihabitans</taxon>
    </lineage>
</organism>
<evidence type="ECO:0000256" key="2">
    <source>
        <dbReference type="ARBA" id="ARBA00010772"/>
    </source>
</evidence>
<evidence type="ECO:0000256" key="6">
    <source>
        <dbReference type="ARBA" id="ARBA00023235"/>
    </source>
</evidence>
<dbReference type="STRING" id="1206085.SAMN05443575_3987"/>
<feature type="active site" evidence="7">
    <location>
        <position position="278"/>
    </location>
</feature>
<keyword evidence="5 8" id="KW-0862">Zinc</keyword>
<keyword evidence="6 10" id="KW-0413">Isomerase</keyword>
<feature type="binding site" evidence="8">
    <location>
        <position position="106"/>
    </location>
    <ligand>
        <name>Zn(2+)</name>
        <dbReference type="ChEBI" id="CHEBI:29105"/>
    </ligand>
</feature>
<dbReference type="PRINTS" id="PR00714">
    <property type="entry name" value="MAN6PISMRASE"/>
</dbReference>
<sequence length="384" mass="40291">MTADGTVGTIGVIALDGVVRRYEWGSRTAIPRLLGREPDGRPAAELWFGAHPDDPSPTLAGATLVDVIDGDPLGALGQGVLGRFGPRLPFLLKVLAADTALSIQVHPTLDEARAGFAAEDDAGVPRDAPNRNYRDANHKPELICALTPFEALCGFRPPERTAQLLADLDVPELDFLGELLRGEDPLRAAFTAILTHPDPGPLATALAARVADHGGDELRGVRLAAADFPGDVGVVLALLLNHVVLAPGEAIYLGAGNVHAYLRGTGIEIMANSDNVLRCGLTPKHIDVAELLAITDFSALADPRLPSRDGTFDVAVRDFRLTRLPLDGPVTVEDAGPLIVLCVEGRASVGDVELAPGHAAFVRADHSSPRLDGDGLVFVAGARA</sequence>
<evidence type="ECO:0000256" key="7">
    <source>
        <dbReference type="PIRSR" id="PIRSR001480-1"/>
    </source>
</evidence>
<protein>
    <recommendedName>
        <fullName evidence="3">mannose-6-phosphate isomerase</fullName>
        <ecNumber evidence="3">5.3.1.8</ecNumber>
    </recommendedName>
</protein>
<comment type="catalytic activity">
    <reaction evidence="1">
        <text>D-mannose 6-phosphate = D-fructose 6-phosphate</text>
        <dbReference type="Rhea" id="RHEA:12356"/>
        <dbReference type="ChEBI" id="CHEBI:58735"/>
        <dbReference type="ChEBI" id="CHEBI:61527"/>
        <dbReference type="EC" id="5.3.1.8"/>
    </reaction>
</comment>
<dbReference type="Gene3D" id="2.60.120.10">
    <property type="entry name" value="Jelly Rolls"/>
    <property type="match status" value="2"/>
</dbReference>
<dbReference type="GO" id="GO:0008270">
    <property type="term" value="F:zinc ion binding"/>
    <property type="evidence" value="ECO:0007669"/>
    <property type="project" value="InterPro"/>
</dbReference>
<evidence type="ECO:0000256" key="1">
    <source>
        <dbReference type="ARBA" id="ARBA00000757"/>
    </source>
</evidence>
<dbReference type="GO" id="GO:0005975">
    <property type="term" value="P:carbohydrate metabolic process"/>
    <property type="evidence" value="ECO:0007669"/>
    <property type="project" value="InterPro"/>
</dbReference>
<dbReference type="AlphaFoldDB" id="A0A1M5TFB5"/>
<dbReference type="SUPFAM" id="SSF51182">
    <property type="entry name" value="RmlC-like cupins"/>
    <property type="match status" value="1"/>
</dbReference>
<evidence type="ECO:0000256" key="5">
    <source>
        <dbReference type="ARBA" id="ARBA00022833"/>
    </source>
</evidence>
<dbReference type="CDD" id="cd07011">
    <property type="entry name" value="cupin_PMI_type_I_N"/>
    <property type="match status" value="1"/>
</dbReference>
<dbReference type="PIRSF" id="PIRSF001480">
    <property type="entry name" value="Mannose-6-phosphate_isomerase"/>
    <property type="match status" value="1"/>
</dbReference>
<feature type="binding site" evidence="8">
    <location>
        <position position="141"/>
    </location>
    <ligand>
        <name>Zn(2+)</name>
        <dbReference type="ChEBI" id="CHEBI:29105"/>
    </ligand>
</feature>
<dbReference type="EMBL" id="FQVU01000006">
    <property type="protein sequence ID" value="SHH49043.1"/>
    <property type="molecule type" value="Genomic_DNA"/>
</dbReference>
<feature type="binding site" evidence="8">
    <location>
        <position position="259"/>
    </location>
    <ligand>
        <name>Zn(2+)</name>
        <dbReference type="ChEBI" id="CHEBI:29105"/>
    </ligand>
</feature>
<dbReference type="EC" id="5.3.1.8" evidence="3"/>
<dbReference type="PROSITE" id="PS00965">
    <property type="entry name" value="PMI_I_1"/>
    <property type="match status" value="1"/>
</dbReference>
<comment type="cofactor">
    <cofactor evidence="8">
        <name>Zn(2+)</name>
        <dbReference type="ChEBI" id="CHEBI:29105"/>
    </cofactor>
    <text evidence="8">Binds 1 zinc ion per subunit.</text>
</comment>
<dbReference type="GO" id="GO:0005829">
    <property type="term" value="C:cytosol"/>
    <property type="evidence" value="ECO:0007669"/>
    <property type="project" value="TreeGrafter"/>
</dbReference>
<dbReference type="InterPro" id="IPR014710">
    <property type="entry name" value="RmlC-like_jellyroll"/>
</dbReference>
<dbReference type="GO" id="GO:0009298">
    <property type="term" value="P:GDP-mannose biosynthetic process"/>
    <property type="evidence" value="ECO:0007669"/>
    <property type="project" value="InterPro"/>
</dbReference>
<dbReference type="Gene3D" id="1.10.441.10">
    <property type="entry name" value="Phosphomannose Isomerase, domain 2"/>
    <property type="match status" value="1"/>
</dbReference>
<dbReference type="NCBIfam" id="TIGR00218">
    <property type="entry name" value="manA"/>
    <property type="match status" value="1"/>
</dbReference>
<evidence type="ECO:0000259" key="9">
    <source>
        <dbReference type="Pfam" id="PF20511"/>
    </source>
</evidence>
<dbReference type="PANTHER" id="PTHR10309:SF0">
    <property type="entry name" value="MANNOSE-6-PHOSPHATE ISOMERASE"/>
    <property type="match status" value="1"/>
</dbReference>
<dbReference type="InterPro" id="IPR001250">
    <property type="entry name" value="Man6P_Isoase-1"/>
</dbReference>
<evidence type="ECO:0000256" key="3">
    <source>
        <dbReference type="ARBA" id="ARBA00011956"/>
    </source>
</evidence>
<proteinExistence type="inferred from homology"/>
<dbReference type="InterPro" id="IPR016305">
    <property type="entry name" value="Mannose-6-P_Isomerase"/>
</dbReference>
<gene>
    <name evidence="10" type="ORF">SAMN05443575_3987</name>
</gene>
<dbReference type="PANTHER" id="PTHR10309">
    <property type="entry name" value="MANNOSE-6-PHOSPHATE ISOMERASE"/>
    <property type="match status" value="1"/>
</dbReference>
<dbReference type="InterPro" id="IPR018050">
    <property type="entry name" value="Pmannose_isomerase-type1_CS"/>
</dbReference>
<dbReference type="InterPro" id="IPR011051">
    <property type="entry name" value="RmlC_Cupin_sf"/>
</dbReference>